<evidence type="ECO:0000256" key="4">
    <source>
        <dbReference type="ARBA" id="ARBA00022670"/>
    </source>
</evidence>
<accession>A0AAV1JHT8</accession>
<keyword evidence="7" id="KW-1015">Disulfide bond</keyword>
<dbReference type="Gene3D" id="2.40.10.10">
    <property type="entry name" value="Trypsin-like serine proteases"/>
    <property type="match status" value="2"/>
</dbReference>
<dbReference type="EC" id="3.4.21.4" evidence="9"/>
<keyword evidence="14" id="KW-1185">Reference proteome</keyword>
<dbReference type="SUPFAM" id="SSF50494">
    <property type="entry name" value="Trypsin-like serine proteases"/>
    <property type="match status" value="1"/>
</dbReference>
<dbReference type="InterPro" id="IPR001314">
    <property type="entry name" value="Peptidase_S1A"/>
</dbReference>
<dbReference type="SMART" id="SM00020">
    <property type="entry name" value="Tryp_SPc"/>
    <property type="match status" value="1"/>
</dbReference>
<gene>
    <name evidence="13" type="ORF">LNINA_LOCUS7534</name>
</gene>
<evidence type="ECO:0000256" key="8">
    <source>
        <dbReference type="ARBA" id="ARBA00036320"/>
    </source>
</evidence>
<name>A0AAV1JHT8_9NEOP</name>
<dbReference type="EMBL" id="CAVLEF010000010">
    <property type="protein sequence ID" value="CAK1548114.1"/>
    <property type="molecule type" value="Genomic_DNA"/>
</dbReference>
<dbReference type="AlphaFoldDB" id="A0AAV1JHT8"/>
<comment type="subcellular location">
    <subcellularLocation>
        <location evidence="1">Secreted</location>
    </subcellularLocation>
</comment>
<evidence type="ECO:0000256" key="6">
    <source>
        <dbReference type="ARBA" id="ARBA00022825"/>
    </source>
</evidence>
<dbReference type="GO" id="GO:0016485">
    <property type="term" value="P:protein processing"/>
    <property type="evidence" value="ECO:0007669"/>
    <property type="project" value="UniProtKB-ARBA"/>
</dbReference>
<feature type="chain" id="PRO_5043920288" description="trypsin" evidence="11">
    <location>
        <begin position="17"/>
        <end position="280"/>
    </location>
</feature>
<dbReference type="InterPro" id="IPR050430">
    <property type="entry name" value="Peptidase_S1"/>
</dbReference>
<dbReference type="GO" id="GO:0004252">
    <property type="term" value="F:serine-type endopeptidase activity"/>
    <property type="evidence" value="ECO:0007669"/>
    <property type="project" value="UniProtKB-EC"/>
</dbReference>
<evidence type="ECO:0000256" key="5">
    <source>
        <dbReference type="ARBA" id="ARBA00022801"/>
    </source>
</evidence>
<dbReference type="CDD" id="cd00190">
    <property type="entry name" value="Tryp_SPc"/>
    <property type="match status" value="1"/>
</dbReference>
<dbReference type="PANTHER" id="PTHR24276">
    <property type="entry name" value="POLYSERASE-RELATED"/>
    <property type="match status" value="1"/>
</dbReference>
<evidence type="ECO:0000256" key="2">
    <source>
        <dbReference type="ARBA" id="ARBA00007664"/>
    </source>
</evidence>
<evidence type="ECO:0000256" key="1">
    <source>
        <dbReference type="ARBA" id="ARBA00004613"/>
    </source>
</evidence>
<comment type="catalytic activity">
    <reaction evidence="8">
        <text>Preferential cleavage: Arg-|-Xaa, Lys-|-Xaa.</text>
        <dbReference type="EC" id="3.4.21.4"/>
    </reaction>
</comment>
<evidence type="ECO:0000259" key="12">
    <source>
        <dbReference type="PROSITE" id="PS50240"/>
    </source>
</evidence>
<dbReference type="InterPro" id="IPR018114">
    <property type="entry name" value="TRYPSIN_HIS"/>
</dbReference>
<dbReference type="Proteomes" id="UP001497472">
    <property type="component" value="Unassembled WGS sequence"/>
</dbReference>
<dbReference type="InterPro" id="IPR001254">
    <property type="entry name" value="Trypsin_dom"/>
</dbReference>
<comment type="similarity">
    <text evidence="2">Belongs to the peptidase S1 family.</text>
</comment>
<evidence type="ECO:0000256" key="11">
    <source>
        <dbReference type="SAM" id="SignalP"/>
    </source>
</evidence>
<dbReference type="PROSITE" id="PS00134">
    <property type="entry name" value="TRYPSIN_HIS"/>
    <property type="match status" value="1"/>
</dbReference>
<feature type="domain" description="Peptidase S1" evidence="12">
    <location>
        <begin position="47"/>
        <end position="278"/>
    </location>
</feature>
<dbReference type="InterPro" id="IPR033116">
    <property type="entry name" value="TRYPSIN_SER"/>
</dbReference>
<keyword evidence="3" id="KW-0964">Secreted</keyword>
<evidence type="ECO:0000256" key="10">
    <source>
        <dbReference type="RuleBase" id="RU363034"/>
    </source>
</evidence>
<dbReference type="PRINTS" id="PR00722">
    <property type="entry name" value="CHYMOTRYPSIN"/>
</dbReference>
<evidence type="ECO:0000313" key="14">
    <source>
        <dbReference type="Proteomes" id="UP001497472"/>
    </source>
</evidence>
<dbReference type="InterPro" id="IPR043504">
    <property type="entry name" value="Peptidase_S1_PA_chymotrypsin"/>
</dbReference>
<sequence length="280" mass="30937">MITPYLILLIVGVVICDDALSSSEISDSYDESNESGSWPFEDVGTRIVRGKKAPDGFAPYQVSLRKKYKNEPYHFCGGSIYNDHWILTAAHCTVKYDATDIIAVVGTNSLSSGGDKYNVKQCIEHEKYDRKTLANDVAVCKIDKKFTYGDKVKTTTLAEKDPKGGDKVVLTGWGYTNYYRRTTPDQLQMLEMTVLTQDECNRNYTQISGYQKVDETQVCALAKKDEGGCLGDSGGPLVLSDGKVQVGIVSYGVPCAHNFGDVYASVAYFQDWIKNKTSSV</sequence>
<dbReference type="PROSITE" id="PS50240">
    <property type="entry name" value="TRYPSIN_DOM"/>
    <property type="match status" value="1"/>
</dbReference>
<reference evidence="13 14" key="1">
    <citation type="submission" date="2023-11" db="EMBL/GenBank/DDBJ databases">
        <authorList>
            <person name="Okamura Y."/>
        </authorList>
    </citation>
    <scope>NUCLEOTIDE SEQUENCE [LARGE SCALE GENOMIC DNA]</scope>
</reference>
<dbReference type="PROSITE" id="PS00135">
    <property type="entry name" value="TRYPSIN_SER"/>
    <property type="match status" value="1"/>
</dbReference>
<keyword evidence="4 10" id="KW-0645">Protease</keyword>
<protein>
    <recommendedName>
        <fullName evidence="9">trypsin</fullName>
        <ecNumber evidence="9">3.4.21.4</ecNumber>
    </recommendedName>
</protein>
<evidence type="ECO:0000256" key="7">
    <source>
        <dbReference type="ARBA" id="ARBA00023157"/>
    </source>
</evidence>
<dbReference type="Pfam" id="PF00089">
    <property type="entry name" value="Trypsin"/>
    <property type="match status" value="1"/>
</dbReference>
<organism evidence="13 14">
    <name type="scientific">Leptosia nina</name>
    <dbReference type="NCBI Taxonomy" id="320188"/>
    <lineage>
        <taxon>Eukaryota</taxon>
        <taxon>Metazoa</taxon>
        <taxon>Ecdysozoa</taxon>
        <taxon>Arthropoda</taxon>
        <taxon>Hexapoda</taxon>
        <taxon>Insecta</taxon>
        <taxon>Pterygota</taxon>
        <taxon>Neoptera</taxon>
        <taxon>Endopterygota</taxon>
        <taxon>Lepidoptera</taxon>
        <taxon>Glossata</taxon>
        <taxon>Ditrysia</taxon>
        <taxon>Papilionoidea</taxon>
        <taxon>Pieridae</taxon>
        <taxon>Pierinae</taxon>
        <taxon>Leptosia</taxon>
    </lineage>
</organism>
<dbReference type="InterPro" id="IPR009003">
    <property type="entry name" value="Peptidase_S1_PA"/>
</dbReference>
<proteinExistence type="inferred from homology"/>
<evidence type="ECO:0000256" key="9">
    <source>
        <dbReference type="ARBA" id="ARBA00038868"/>
    </source>
</evidence>
<comment type="caution">
    <text evidence="13">The sequence shown here is derived from an EMBL/GenBank/DDBJ whole genome shotgun (WGS) entry which is preliminary data.</text>
</comment>
<dbReference type="PANTHER" id="PTHR24276:SF96">
    <property type="entry name" value="PEPTIDASE S1 DOMAIN-CONTAINING PROTEIN"/>
    <property type="match status" value="1"/>
</dbReference>
<dbReference type="FunFam" id="2.40.10.10:FF:000047">
    <property type="entry name" value="Trypsin eta"/>
    <property type="match status" value="1"/>
</dbReference>
<dbReference type="GO" id="GO:0005576">
    <property type="term" value="C:extracellular region"/>
    <property type="evidence" value="ECO:0007669"/>
    <property type="project" value="UniProtKB-SubCell"/>
</dbReference>
<evidence type="ECO:0000256" key="3">
    <source>
        <dbReference type="ARBA" id="ARBA00022525"/>
    </source>
</evidence>
<feature type="signal peptide" evidence="11">
    <location>
        <begin position="1"/>
        <end position="16"/>
    </location>
</feature>
<keyword evidence="5 10" id="KW-0378">Hydrolase</keyword>
<keyword evidence="11" id="KW-0732">Signal</keyword>
<keyword evidence="6 10" id="KW-0720">Serine protease</keyword>
<evidence type="ECO:0000313" key="13">
    <source>
        <dbReference type="EMBL" id="CAK1548114.1"/>
    </source>
</evidence>